<gene>
    <name evidence="2" type="ORF">M011DRAFT_404576</name>
</gene>
<reference evidence="2" key="1">
    <citation type="journal article" date="2020" name="Stud. Mycol.">
        <title>101 Dothideomycetes genomes: a test case for predicting lifestyles and emergence of pathogens.</title>
        <authorList>
            <person name="Haridas S."/>
            <person name="Albert R."/>
            <person name="Binder M."/>
            <person name="Bloem J."/>
            <person name="Labutti K."/>
            <person name="Salamov A."/>
            <person name="Andreopoulos B."/>
            <person name="Baker S."/>
            <person name="Barry K."/>
            <person name="Bills G."/>
            <person name="Bluhm B."/>
            <person name="Cannon C."/>
            <person name="Castanera R."/>
            <person name="Culley D."/>
            <person name="Daum C."/>
            <person name="Ezra D."/>
            <person name="Gonzalez J."/>
            <person name="Henrissat B."/>
            <person name="Kuo A."/>
            <person name="Liang C."/>
            <person name="Lipzen A."/>
            <person name="Lutzoni F."/>
            <person name="Magnuson J."/>
            <person name="Mondo S."/>
            <person name="Nolan M."/>
            <person name="Ohm R."/>
            <person name="Pangilinan J."/>
            <person name="Park H.-J."/>
            <person name="Ramirez L."/>
            <person name="Alfaro M."/>
            <person name="Sun H."/>
            <person name="Tritt A."/>
            <person name="Yoshinaga Y."/>
            <person name="Zwiers L.-H."/>
            <person name="Turgeon B."/>
            <person name="Goodwin S."/>
            <person name="Spatafora J."/>
            <person name="Crous P."/>
            <person name="Grigoriev I."/>
        </authorList>
    </citation>
    <scope>NUCLEOTIDE SEQUENCE</scope>
    <source>
        <strain evidence="2">CBS 119925</strain>
    </source>
</reference>
<evidence type="ECO:0000313" key="3">
    <source>
        <dbReference type="Proteomes" id="UP000799440"/>
    </source>
</evidence>
<organism evidence="2 3">
    <name type="scientific">Sporormia fimetaria CBS 119925</name>
    <dbReference type="NCBI Taxonomy" id="1340428"/>
    <lineage>
        <taxon>Eukaryota</taxon>
        <taxon>Fungi</taxon>
        <taxon>Dikarya</taxon>
        <taxon>Ascomycota</taxon>
        <taxon>Pezizomycotina</taxon>
        <taxon>Dothideomycetes</taxon>
        <taxon>Pleosporomycetidae</taxon>
        <taxon>Pleosporales</taxon>
        <taxon>Sporormiaceae</taxon>
        <taxon>Sporormia</taxon>
    </lineage>
</organism>
<proteinExistence type="predicted"/>
<dbReference type="AlphaFoldDB" id="A0A6A6V6J2"/>
<feature type="region of interest" description="Disordered" evidence="1">
    <location>
        <begin position="83"/>
        <end position="109"/>
    </location>
</feature>
<protein>
    <submittedName>
        <fullName evidence="2">Uncharacterized protein</fullName>
    </submittedName>
</protein>
<dbReference type="OrthoDB" id="5411041at2759"/>
<dbReference type="Proteomes" id="UP000799440">
    <property type="component" value="Unassembled WGS sequence"/>
</dbReference>
<keyword evidence="3" id="KW-1185">Reference proteome</keyword>
<accession>A0A6A6V6J2</accession>
<feature type="compositionally biased region" description="Basic and acidic residues" evidence="1">
    <location>
        <begin position="91"/>
        <end position="109"/>
    </location>
</feature>
<sequence length="177" mass="20405">MVTPQPPLTPEQRLALEQYQKTVNLKRNLAIGGLIVCPILIALPPRKLDLYTFGLTLGFTGSAVHLYNHARVSERYALPTESAREARRRKLEADMEKTRQAQREGRETEKKRSFLQKLWMGDEEEGWQERRLAAERKALEEGRGYQGVILDQIWEVWNWGGKKGEKKEEESGGSKKE</sequence>
<name>A0A6A6V6J2_9PLEO</name>
<evidence type="ECO:0000256" key="1">
    <source>
        <dbReference type="SAM" id="MobiDB-lite"/>
    </source>
</evidence>
<evidence type="ECO:0000313" key="2">
    <source>
        <dbReference type="EMBL" id="KAF2746218.1"/>
    </source>
</evidence>
<dbReference type="EMBL" id="MU006578">
    <property type="protein sequence ID" value="KAF2746218.1"/>
    <property type="molecule type" value="Genomic_DNA"/>
</dbReference>